<dbReference type="AlphaFoldDB" id="A0A518AUS8"/>
<proteinExistence type="predicted"/>
<accession>A0A518AUS8</accession>
<dbReference type="KEGG" id="amuc:Pan181_47070"/>
<organism evidence="1 2">
    <name type="scientific">Aeoliella mucimassa</name>
    <dbReference type="NCBI Taxonomy" id="2527972"/>
    <lineage>
        <taxon>Bacteria</taxon>
        <taxon>Pseudomonadati</taxon>
        <taxon>Planctomycetota</taxon>
        <taxon>Planctomycetia</taxon>
        <taxon>Pirellulales</taxon>
        <taxon>Lacipirellulaceae</taxon>
        <taxon>Aeoliella</taxon>
    </lineage>
</organism>
<keyword evidence="2" id="KW-1185">Reference proteome</keyword>
<dbReference type="Proteomes" id="UP000315750">
    <property type="component" value="Chromosome"/>
</dbReference>
<dbReference type="EMBL" id="CP036278">
    <property type="protein sequence ID" value="QDU58470.1"/>
    <property type="molecule type" value="Genomic_DNA"/>
</dbReference>
<reference evidence="1 2" key="1">
    <citation type="submission" date="2019-02" db="EMBL/GenBank/DDBJ databases">
        <title>Deep-cultivation of Planctomycetes and their phenomic and genomic characterization uncovers novel biology.</title>
        <authorList>
            <person name="Wiegand S."/>
            <person name="Jogler M."/>
            <person name="Boedeker C."/>
            <person name="Pinto D."/>
            <person name="Vollmers J."/>
            <person name="Rivas-Marin E."/>
            <person name="Kohn T."/>
            <person name="Peeters S.H."/>
            <person name="Heuer A."/>
            <person name="Rast P."/>
            <person name="Oberbeckmann S."/>
            <person name="Bunk B."/>
            <person name="Jeske O."/>
            <person name="Meyerdierks A."/>
            <person name="Storesund J.E."/>
            <person name="Kallscheuer N."/>
            <person name="Luecker S."/>
            <person name="Lage O.M."/>
            <person name="Pohl T."/>
            <person name="Merkel B.J."/>
            <person name="Hornburger P."/>
            <person name="Mueller R.-W."/>
            <person name="Bruemmer F."/>
            <person name="Labrenz M."/>
            <person name="Spormann A.M."/>
            <person name="Op den Camp H."/>
            <person name="Overmann J."/>
            <person name="Amann R."/>
            <person name="Jetten M.S.M."/>
            <person name="Mascher T."/>
            <person name="Medema M.H."/>
            <person name="Devos D.P."/>
            <person name="Kaster A.-K."/>
            <person name="Ovreas L."/>
            <person name="Rohde M."/>
            <person name="Galperin M.Y."/>
            <person name="Jogler C."/>
        </authorList>
    </citation>
    <scope>NUCLEOTIDE SEQUENCE [LARGE SCALE GENOMIC DNA]</scope>
    <source>
        <strain evidence="1 2">Pan181</strain>
    </source>
</reference>
<evidence type="ECO:0000313" key="1">
    <source>
        <dbReference type="EMBL" id="QDU58470.1"/>
    </source>
</evidence>
<protein>
    <submittedName>
        <fullName evidence="1">Uncharacterized protein</fullName>
    </submittedName>
</protein>
<name>A0A518AUS8_9BACT</name>
<gene>
    <name evidence="1" type="ORF">Pan181_47070</name>
</gene>
<sequence>MVVIQRSYPHGRSPWHAESWLQSSANLCNSVIRWIYQCFTDVALTGRQGDEAMNPIRRSTAALLLALLYACGTSAISSGEEPQQEPDPQQNSFALWLGRQTNVSRPFLSWGPSDPRDFVASDYDLIDDRWKENGGQIDLQVIRGSKVKLPETPNGYTTLVNGEVSTLFFMTKVPLPRYEEGELPLERRIPPQPTGVKLPIRKDSLYIVGITRLGESTLQGGYSLNVRIKEGPLAGAIVYLRDYEHPESVGDPFVAIYKIPDDLEVPEGPLSFKVVHISSK</sequence>
<evidence type="ECO:0000313" key="2">
    <source>
        <dbReference type="Proteomes" id="UP000315750"/>
    </source>
</evidence>